<protein>
    <submittedName>
        <fullName evidence="1">Uncharacterized protein</fullName>
    </submittedName>
</protein>
<dbReference type="Proteomes" id="UP000030764">
    <property type="component" value="Unassembled WGS sequence"/>
</dbReference>
<proteinExistence type="predicted"/>
<keyword evidence="2" id="KW-1185">Reference proteome</keyword>
<evidence type="ECO:0000313" key="2">
    <source>
        <dbReference type="Proteomes" id="UP000030764"/>
    </source>
</evidence>
<dbReference type="AlphaFoldDB" id="A0A085LZN0"/>
<evidence type="ECO:0000313" key="1">
    <source>
        <dbReference type="EMBL" id="KFD50426.1"/>
    </source>
</evidence>
<dbReference type="EMBL" id="KL363253">
    <property type="protein sequence ID" value="KFD50426.1"/>
    <property type="molecule type" value="Genomic_DNA"/>
</dbReference>
<reference evidence="1 2" key="1">
    <citation type="journal article" date="2014" name="Nat. Genet.">
        <title>Genome and transcriptome of the porcine whipworm Trichuris suis.</title>
        <authorList>
            <person name="Jex A.R."/>
            <person name="Nejsum P."/>
            <person name="Schwarz E.M."/>
            <person name="Hu L."/>
            <person name="Young N.D."/>
            <person name="Hall R.S."/>
            <person name="Korhonen P.K."/>
            <person name="Liao S."/>
            <person name="Thamsborg S."/>
            <person name="Xia J."/>
            <person name="Xu P."/>
            <person name="Wang S."/>
            <person name="Scheerlinck J.P."/>
            <person name="Hofmann A."/>
            <person name="Sternberg P.W."/>
            <person name="Wang J."/>
            <person name="Gasser R.B."/>
        </authorList>
    </citation>
    <scope>NUCLEOTIDE SEQUENCE [LARGE SCALE GENOMIC DNA]</scope>
    <source>
        <strain evidence="1">DCEP-RM93M</strain>
    </source>
</reference>
<accession>A0A085LZN0</accession>
<gene>
    <name evidence="1" type="ORF">M513_08653</name>
</gene>
<sequence>MLKFQAAVWNASECTSIAPLRVHMEEAIGSLRRRVRCHPRGHPTVAPAQTGCVAYVHPSAAANGLGGCFGEFRLMQSSSEQYRLQRRIT</sequence>
<name>A0A085LZN0_9BILA</name>
<organism evidence="1 2">
    <name type="scientific">Trichuris suis</name>
    <name type="common">pig whipworm</name>
    <dbReference type="NCBI Taxonomy" id="68888"/>
    <lineage>
        <taxon>Eukaryota</taxon>
        <taxon>Metazoa</taxon>
        <taxon>Ecdysozoa</taxon>
        <taxon>Nematoda</taxon>
        <taxon>Enoplea</taxon>
        <taxon>Dorylaimia</taxon>
        <taxon>Trichinellida</taxon>
        <taxon>Trichuridae</taxon>
        <taxon>Trichuris</taxon>
    </lineage>
</organism>